<organism evidence="7 8">
    <name type="scientific">Acrasis kona</name>
    <dbReference type="NCBI Taxonomy" id="1008807"/>
    <lineage>
        <taxon>Eukaryota</taxon>
        <taxon>Discoba</taxon>
        <taxon>Heterolobosea</taxon>
        <taxon>Tetramitia</taxon>
        <taxon>Eutetramitia</taxon>
        <taxon>Acrasidae</taxon>
        <taxon>Acrasis</taxon>
    </lineage>
</organism>
<name>A0AAW2YWM5_9EUKA</name>
<dbReference type="Gene3D" id="2.60.120.620">
    <property type="entry name" value="q2cbj1_9rhob like domain"/>
    <property type="match status" value="1"/>
</dbReference>
<evidence type="ECO:0000256" key="3">
    <source>
        <dbReference type="ARBA" id="ARBA00022964"/>
    </source>
</evidence>
<evidence type="ECO:0000313" key="8">
    <source>
        <dbReference type="Proteomes" id="UP001431209"/>
    </source>
</evidence>
<dbReference type="PANTHER" id="PTHR10869:SF236">
    <property type="entry name" value="PROLYL 4-HYDROXYLASE ALPHA SUBUNIT DOMAIN-CONTAINING PROTEIN"/>
    <property type="match status" value="1"/>
</dbReference>
<protein>
    <submittedName>
        <fullName evidence="7">PKHD-type hydroxylase</fullName>
    </submittedName>
</protein>
<dbReference type="Proteomes" id="UP001431209">
    <property type="component" value="Unassembled WGS sequence"/>
</dbReference>
<comment type="cofactor">
    <cofactor evidence="1">
        <name>L-ascorbate</name>
        <dbReference type="ChEBI" id="CHEBI:38290"/>
    </cofactor>
</comment>
<dbReference type="InterPro" id="IPR006620">
    <property type="entry name" value="Pro_4_hyd_alph"/>
</dbReference>
<gene>
    <name evidence="7" type="ORF">AKO1_011331</name>
</gene>
<keyword evidence="5" id="KW-0408">Iron</keyword>
<dbReference type="AlphaFoldDB" id="A0AAW2YWM5"/>
<comment type="caution">
    <text evidence="7">The sequence shown here is derived from an EMBL/GenBank/DDBJ whole genome shotgun (WGS) entry which is preliminary data.</text>
</comment>
<dbReference type="PANTHER" id="PTHR10869">
    <property type="entry name" value="PROLYL 4-HYDROXYLASE ALPHA SUBUNIT"/>
    <property type="match status" value="1"/>
</dbReference>
<evidence type="ECO:0000256" key="4">
    <source>
        <dbReference type="ARBA" id="ARBA00023002"/>
    </source>
</evidence>
<sequence length="277" mass="32201">MYELRHTIDYFMNQVTQVLFEGEAKYLMCSSADSSIIVMDFNPKPYKVSNQVDKSIYNVNDHSYNGAPSKTWDICNIKSTNPKPVTRTDLSVPGAFLLHEVLSEEECAHFIKETEALQYEDCYGFHPSYRSNKRVIVNDIGLADLILERTKEFLPLQYEVEGEMWKAKCLNPQWRFCRYNPGQHFSAHIDGCYTLDMNNRSWFTFMIYLNGGFKGGSTNFLKKIDRDTKIVTCEVPPERGLVLVFPHHLLHEGEPLGNKQKYIMRSDLMFEKIHVKK</sequence>
<dbReference type="Pfam" id="PF13640">
    <property type="entry name" value="2OG-FeII_Oxy_3"/>
    <property type="match status" value="1"/>
</dbReference>
<proteinExistence type="predicted"/>
<dbReference type="GO" id="GO:0005506">
    <property type="term" value="F:iron ion binding"/>
    <property type="evidence" value="ECO:0007669"/>
    <property type="project" value="InterPro"/>
</dbReference>
<keyword evidence="2" id="KW-0479">Metal-binding</keyword>
<evidence type="ECO:0000256" key="1">
    <source>
        <dbReference type="ARBA" id="ARBA00001961"/>
    </source>
</evidence>
<evidence type="ECO:0000256" key="2">
    <source>
        <dbReference type="ARBA" id="ARBA00022723"/>
    </source>
</evidence>
<evidence type="ECO:0000259" key="6">
    <source>
        <dbReference type="SMART" id="SM00702"/>
    </source>
</evidence>
<dbReference type="SUPFAM" id="SSF51197">
    <property type="entry name" value="Clavaminate synthase-like"/>
    <property type="match status" value="1"/>
</dbReference>
<feature type="domain" description="Prolyl 4-hydroxylase alpha subunit" evidence="6">
    <location>
        <begin position="93"/>
        <end position="269"/>
    </location>
</feature>
<dbReference type="GO" id="GO:0031418">
    <property type="term" value="F:L-ascorbic acid binding"/>
    <property type="evidence" value="ECO:0007669"/>
    <property type="project" value="InterPro"/>
</dbReference>
<dbReference type="InterPro" id="IPR045054">
    <property type="entry name" value="P4HA-like"/>
</dbReference>
<keyword evidence="3" id="KW-0223">Dioxygenase</keyword>
<keyword evidence="4" id="KW-0560">Oxidoreductase</keyword>
<evidence type="ECO:0000256" key="5">
    <source>
        <dbReference type="ARBA" id="ARBA00023004"/>
    </source>
</evidence>
<accession>A0AAW2YWM5</accession>
<keyword evidence="8" id="KW-1185">Reference proteome</keyword>
<dbReference type="GO" id="GO:0004656">
    <property type="term" value="F:procollagen-proline 4-dioxygenase activity"/>
    <property type="evidence" value="ECO:0007669"/>
    <property type="project" value="TreeGrafter"/>
</dbReference>
<dbReference type="EMBL" id="JAOPGA020000797">
    <property type="protein sequence ID" value="KAL0481886.1"/>
    <property type="molecule type" value="Genomic_DNA"/>
</dbReference>
<evidence type="ECO:0000313" key="7">
    <source>
        <dbReference type="EMBL" id="KAL0481886.1"/>
    </source>
</evidence>
<reference evidence="7 8" key="1">
    <citation type="submission" date="2024-03" db="EMBL/GenBank/DDBJ databases">
        <title>The Acrasis kona genome and developmental transcriptomes reveal deep origins of eukaryotic multicellular pathways.</title>
        <authorList>
            <person name="Sheikh S."/>
            <person name="Fu C.-J."/>
            <person name="Brown M.W."/>
            <person name="Baldauf S.L."/>
        </authorList>
    </citation>
    <scope>NUCLEOTIDE SEQUENCE [LARGE SCALE GENOMIC DNA]</scope>
    <source>
        <strain evidence="7 8">ATCC MYA-3509</strain>
    </source>
</reference>
<dbReference type="InterPro" id="IPR044862">
    <property type="entry name" value="Pro_4_hyd_alph_FE2OG_OXY"/>
</dbReference>
<dbReference type="SMART" id="SM00702">
    <property type="entry name" value="P4Hc"/>
    <property type="match status" value="1"/>
</dbReference>
<dbReference type="GO" id="GO:0005783">
    <property type="term" value="C:endoplasmic reticulum"/>
    <property type="evidence" value="ECO:0007669"/>
    <property type="project" value="TreeGrafter"/>
</dbReference>